<dbReference type="Proteomes" id="UP001341840">
    <property type="component" value="Unassembled WGS sequence"/>
</dbReference>
<proteinExistence type="predicted"/>
<name>A0ABU6QFI1_9FABA</name>
<comment type="caution">
    <text evidence="2">The sequence shown here is derived from an EMBL/GenBank/DDBJ whole genome shotgun (WGS) entry which is preliminary data.</text>
</comment>
<evidence type="ECO:0000313" key="3">
    <source>
        <dbReference type="Proteomes" id="UP001341840"/>
    </source>
</evidence>
<keyword evidence="1" id="KW-0175">Coiled coil</keyword>
<evidence type="ECO:0000256" key="1">
    <source>
        <dbReference type="SAM" id="Coils"/>
    </source>
</evidence>
<organism evidence="2 3">
    <name type="scientific">Stylosanthes scabra</name>
    <dbReference type="NCBI Taxonomy" id="79078"/>
    <lineage>
        <taxon>Eukaryota</taxon>
        <taxon>Viridiplantae</taxon>
        <taxon>Streptophyta</taxon>
        <taxon>Embryophyta</taxon>
        <taxon>Tracheophyta</taxon>
        <taxon>Spermatophyta</taxon>
        <taxon>Magnoliopsida</taxon>
        <taxon>eudicotyledons</taxon>
        <taxon>Gunneridae</taxon>
        <taxon>Pentapetalae</taxon>
        <taxon>rosids</taxon>
        <taxon>fabids</taxon>
        <taxon>Fabales</taxon>
        <taxon>Fabaceae</taxon>
        <taxon>Papilionoideae</taxon>
        <taxon>50 kb inversion clade</taxon>
        <taxon>dalbergioids sensu lato</taxon>
        <taxon>Dalbergieae</taxon>
        <taxon>Pterocarpus clade</taxon>
        <taxon>Stylosanthes</taxon>
    </lineage>
</organism>
<sequence length="158" mass="18319">MIHLMNQPLVDLKKDPFWNDELVKVTSCLVEQQFPEMYRVQFSFFGEIFENLFHTRENLSNIRLQSAIIKENSDNIITAEETMKEKNALYEKHLKEASDTLDGLSKDKEVLIKNLAEIQAQIAEVDDKMAKLKNPFDNIRDKKTEVENSLSSIAKSKI</sequence>
<dbReference type="EMBL" id="JASCZI010000249">
    <property type="protein sequence ID" value="MED6110460.1"/>
    <property type="molecule type" value="Genomic_DNA"/>
</dbReference>
<evidence type="ECO:0000313" key="2">
    <source>
        <dbReference type="EMBL" id="MED6110460.1"/>
    </source>
</evidence>
<keyword evidence="3" id="KW-1185">Reference proteome</keyword>
<accession>A0ABU6QFI1</accession>
<reference evidence="2 3" key="1">
    <citation type="journal article" date="2023" name="Plants (Basel)">
        <title>Bridging the Gap: Combining Genomics and Transcriptomics Approaches to Understand Stylosanthes scabra, an Orphan Legume from the Brazilian Caatinga.</title>
        <authorList>
            <person name="Ferreira-Neto J.R.C."/>
            <person name="da Silva M.D."/>
            <person name="Binneck E."/>
            <person name="de Melo N.F."/>
            <person name="da Silva R.H."/>
            <person name="de Melo A.L.T.M."/>
            <person name="Pandolfi V."/>
            <person name="Bustamante F.O."/>
            <person name="Brasileiro-Vidal A.C."/>
            <person name="Benko-Iseppon A.M."/>
        </authorList>
    </citation>
    <scope>NUCLEOTIDE SEQUENCE [LARGE SCALE GENOMIC DNA]</scope>
    <source>
        <tissue evidence="2">Leaves</tissue>
    </source>
</reference>
<gene>
    <name evidence="2" type="ORF">PIB30_043062</name>
</gene>
<feature type="coiled-coil region" evidence="1">
    <location>
        <begin position="94"/>
        <end position="128"/>
    </location>
</feature>
<protein>
    <submittedName>
        <fullName evidence="2">Uncharacterized protein</fullName>
    </submittedName>
</protein>